<name>A0AAD7CQY1_MYCRO</name>
<comment type="caution">
    <text evidence="3">The sequence shown here is derived from an EMBL/GenBank/DDBJ whole genome shotgun (WGS) entry which is preliminary data.</text>
</comment>
<evidence type="ECO:0000313" key="4">
    <source>
        <dbReference type="Proteomes" id="UP001221757"/>
    </source>
</evidence>
<keyword evidence="2" id="KW-0732">Signal</keyword>
<dbReference type="AlphaFoldDB" id="A0AAD7CQY1"/>
<evidence type="ECO:0000256" key="1">
    <source>
        <dbReference type="SAM" id="MobiDB-lite"/>
    </source>
</evidence>
<evidence type="ECO:0000256" key="2">
    <source>
        <dbReference type="SAM" id="SignalP"/>
    </source>
</evidence>
<dbReference type="Proteomes" id="UP001221757">
    <property type="component" value="Unassembled WGS sequence"/>
</dbReference>
<protein>
    <submittedName>
        <fullName evidence="3">Uncharacterized protein</fullName>
    </submittedName>
</protein>
<feature type="region of interest" description="Disordered" evidence="1">
    <location>
        <begin position="497"/>
        <end position="535"/>
    </location>
</feature>
<organism evidence="3 4">
    <name type="scientific">Mycena rosella</name>
    <name type="common">Pink bonnet</name>
    <name type="synonym">Agaricus rosellus</name>
    <dbReference type="NCBI Taxonomy" id="1033263"/>
    <lineage>
        <taxon>Eukaryota</taxon>
        <taxon>Fungi</taxon>
        <taxon>Dikarya</taxon>
        <taxon>Basidiomycota</taxon>
        <taxon>Agaricomycotina</taxon>
        <taxon>Agaricomycetes</taxon>
        <taxon>Agaricomycetidae</taxon>
        <taxon>Agaricales</taxon>
        <taxon>Marasmiineae</taxon>
        <taxon>Mycenaceae</taxon>
        <taxon>Mycena</taxon>
    </lineage>
</organism>
<feature type="signal peptide" evidence="2">
    <location>
        <begin position="1"/>
        <end position="17"/>
    </location>
</feature>
<evidence type="ECO:0000313" key="3">
    <source>
        <dbReference type="EMBL" id="KAJ7657603.1"/>
    </source>
</evidence>
<feature type="chain" id="PRO_5042145853" evidence="2">
    <location>
        <begin position="18"/>
        <end position="602"/>
    </location>
</feature>
<gene>
    <name evidence="3" type="ORF">B0H17DRAFT_1145841</name>
</gene>
<accession>A0AAD7CQY1</accession>
<keyword evidence="4" id="KW-1185">Reference proteome</keyword>
<proteinExistence type="predicted"/>
<dbReference type="EMBL" id="JARKIE010000287">
    <property type="protein sequence ID" value="KAJ7657603.1"/>
    <property type="molecule type" value="Genomic_DNA"/>
</dbReference>
<reference evidence="3" key="1">
    <citation type="submission" date="2023-03" db="EMBL/GenBank/DDBJ databases">
        <title>Massive genome expansion in bonnet fungi (Mycena s.s.) driven by repeated elements and novel gene families across ecological guilds.</title>
        <authorList>
            <consortium name="Lawrence Berkeley National Laboratory"/>
            <person name="Harder C.B."/>
            <person name="Miyauchi S."/>
            <person name="Viragh M."/>
            <person name="Kuo A."/>
            <person name="Thoen E."/>
            <person name="Andreopoulos B."/>
            <person name="Lu D."/>
            <person name="Skrede I."/>
            <person name="Drula E."/>
            <person name="Henrissat B."/>
            <person name="Morin E."/>
            <person name="Kohler A."/>
            <person name="Barry K."/>
            <person name="LaButti K."/>
            <person name="Morin E."/>
            <person name="Salamov A."/>
            <person name="Lipzen A."/>
            <person name="Mereny Z."/>
            <person name="Hegedus B."/>
            <person name="Baldrian P."/>
            <person name="Stursova M."/>
            <person name="Weitz H."/>
            <person name="Taylor A."/>
            <person name="Grigoriev I.V."/>
            <person name="Nagy L.G."/>
            <person name="Martin F."/>
            <person name="Kauserud H."/>
        </authorList>
    </citation>
    <scope>NUCLEOTIDE SEQUENCE</scope>
    <source>
        <strain evidence="3">CBHHK067</strain>
    </source>
</reference>
<sequence>MGLWARCLGCGVRAMAGARVWWARATLESGAACARVARWWARKLDVGSACDAVGRAAGQYQRVPEARGVMQSSLGPPDEGPAREAQAPFPSAAVLLLGAGPRPAFERRVVPVVAQPGGRKLESDPTGAFTASARPNFSNPPFFGRLVVPRLESAFAELGTCAFFVSCALIRIAFFGGEGGEAWAWRSDAGIYRWCGAREVAGGGRLAAGGAARRMTRSFPAPAAVLLVVGVPNRRRPGPPQTPDAVKPVVPRLESKLRRSGGSIGCASSFAFLVRFKFVIARVLVFASHRCGCDARGGSRDGRGVGVIGVYPWCAERRRASCSRGCGGVYARGDGGCGASTGVTRKPGAARSRWGRAARSLLERGAVVCWWDAGAGAHSWGTSTGGGAPAGTRNDGARKRGDAYADGLRAVTSWHGREGNARGDVPRRDAAVDGIFCNLARRARFGVSDVARMDVLLATGGAGCCRAGVVTVTRTETRRRRSPQGVLRCARSNGSGGRGFAVGDRESAPVRNSGGLARGARAGTEHEDGNRSNVQSNQATNLISFRLVDMYIVSVSSPRSDGGVCIWTILGLGVRDWNRGPTVSKPTNALHYINKKNVTCFF</sequence>